<dbReference type="Pfam" id="PF00465">
    <property type="entry name" value="Fe-ADH"/>
    <property type="match status" value="1"/>
</dbReference>
<evidence type="ECO:0000259" key="10">
    <source>
        <dbReference type="Pfam" id="PF25137"/>
    </source>
</evidence>
<keyword evidence="5" id="KW-0809">Transit peptide</keyword>
<sequence>MNRGVRIIKELSRREIVRETLHAIAGSPCRCPAHSSGILNSSIPPRHRQTSSDSITTDYAYETFSPSVRIGKGATREVGMDFVNKGVKRVLLFTDKNLIKLLPFKATADALRADNVEFDVFSEVRIEPTEKSFREAIHRAQMRQYEGFLAVGGGSVMDTAKVARLFDAYPEKDFFDFVNKPVGKGEPIFKQLKPLICIPTTSGTGSETTGVAICQMESINAKTGFSNRALCANLAIVDPLNALSMPKNVAIYSGFDVLCHALESFTNIRYDNRSPKPLNPLHRPQHQGANPISDIWAVETLKIINDNFLGSIESLFDQESSAQMSFASLLAGIGFSSSGVHLCHAISFALSGSVKDYCPSDYSNDHPIIPHGLSVVMTAPAVFKEVALVAPDRCIQLAGLIGANTNNIKTEDAGRCLSDQLCKIMNRLEIPNGLKSLGFSPEDIPMLVEKTLPQERITRLYPNKVTSSLLERILLNSMTVYN</sequence>
<dbReference type="InterPro" id="IPR039697">
    <property type="entry name" value="Alcohol_dehydrogenase_Fe"/>
</dbReference>
<name>A0AAV7KKH7_9METZ</name>
<evidence type="ECO:0000256" key="4">
    <source>
        <dbReference type="ARBA" id="ARBA00013182"/>
    </source>
</evidence>
<dbReference type="GO" id="GO:0004022">
    <property type="term" value="F:alcohol dehydrogenase (NAD+) activity"/>
    <property type="evidence" value="ECO:0007669"/>
    <property type="project" value="InterPro"/>
</dbReference>
<organism evidence="11 12">
    <name type="scientific">Oopsacas minuta</name>
    <dbReference type="NCBI Taxonomy" id="111878"/>
    <lineage>
        <taxon>Eukaryota</taxon>
        <taxon>Metazoa</taxon>
        <taxon>Porifera</taxon>
        <taxon>Hexactinellida</taxon>
        <taxon>Hexasterophora</taxon>
        <taxon>Lyssacinosida</taxon>
        <taxon>Leucopsacidae</taxon>
        <taxon>Oopsacas</taxon>
    </lineage>
</organism>
<evidence type="ECO:0000256" key="1">
    <source>
        <dbReference type="ARBA" id="ARBA00000813"/>
    </source>
</evidence>
<proteinExistence type="inferred from homology"/>
<accession>A0AAV7KKH7</accession>
<dbReference type="EMBL" id="JAKMXF010000003">
    <property type="protein sequence ID" value="KAI6661947.1"/>
    <property type="molecule type" value="Genomic_DNA"/>
</dbReference>
<reference evidence="11 12" key="1">
    <citation type="journal article" date="2023" name="BMC Biol.">
        <title>The compact genome of the sponge Oopsacas minuta (Hexactinellida) is lacking key metazoan core genes.</title>
        <authorList>
            <person name="Santini S."/>
            <person name="Schenkelaars Q."/>
            <person name="Jourda C."/>
            <person name="Duchesne M."/>
            <person name="Belahbib H."/>
            <person name="Rocher C."/>
            <person name="Selva M."/>
            <person name="Riesgo A."/>
            <person name="Vervoort M."/>
            <person name="Leys S.P."/>
            <person name="Kodjabachian L."/>
            <person name="Le Bivic A."/>
            <person name="Borchiellini C."/>
            <person name="Claverie J.M."/>
            <person name="Renard E."/>
        </authorList>
    </citation>
    <scope>NUCLEOTIDE SEQUENCE [LARGE SCALE GENOMIC DNA]</scope>
    <source>
        <strain evidence="11">SPO-2</strain>
    </source>
</reference>
<dbReference type="InterPro" id="IPR042157">
    <property type="entry name" value="HOT"/>
</dbReference>
<evidence type="ECO:0000256" key="3">
    <source>
        <dbReference type="ARBA" id="ARBA00010005"/>
    </source>
</evidence>
<dbReference type="AlphaFoldDB" id="A0AAV7KKH7"/>
<dbReference type="InterPro" id="IPR001670">
    <property type="entry name" value="ADH_Fe/GldA"/>
</dbReference>
<dbReference type="Pfam" id="PF25137">
    <property type="entry name" value="ADH_Fe_C"/>
    <property type="match status" value="1"/>
</dbReference>
<comment type="subcellular location">
    <subcellularLocation>
        <location evidence="2">Mitochondrion</location>
    </subcellularLocation>
</comment>
<evidence type="ECO:0000256" key="8">
    <source>
        <dbReference type="ARBA" id="ARBA00049496"/>
    </source>
</evidence>
<evidence type="ECO:0000256" key="5">
    <source>
        <dbReference type="ARBA" id="ARBA00022946"/>
    </source>
</evidence>
<comment type="similarity">
    <text evidence="3">Belongs to the iron-containing alcohol dehydrogenase family. Hydroxyacid-oxoacid transhydrogenase subfamily.</text>
</comment>
<dbReference type="FunFam" id="3.40.50.1970:FF:000003">
    <property type="entry name" value="Alcohol dehydrogenase, iron-containing"/>
    <property type="match status" value="1"/>
</dbReference>
<dbReference type="EC" id="1.1.99.24" evidence="4"/>
<evidence type="ECO:0000256" key="2">
    <source>
        <dbReference type="ARBA" id="ARBA00004173"/>
    </source>
</evidence>
<evidence type="ECO:0000313" key="12">
    <source>
        <dbReference type="Proteomes" id="UP001165289"/>
    </source>
</evidence>
<feature type="domain" description="Fe-containing alcohol dehydrogenase-like C-terminal" evidence="10">
    <location>
        <begin position="287"/>
        <end position="475"/>
    </location>
</feature>
<dbReference type="Proteomes" id="UP001165289">
    <property type="component" value="Unassembled WGS sequence"/>
</dbReference>
<gene>
    <name evidence="11" type="ORF">LOD99_9715</name>
</gene>
<dbReference type="InterPro" id="IPR056798">
    <property type="entry name" value="ADH_Fe_C"/>
</dbReference>
<dbReference type="GO" id="GO:0047988">
    <property type="term" value="F:hydroxyacid-oxoacid transhydrogenase activity"/>
    <property type="evidence" value="ECO:0007669"/>
    <property type="project" value="UniProtKB-EC"/>
</dbReference>
<dbReference type="PANTHER" id="PTHR11496:SF83">
    <property type="entry name" value="HYDROXYACID-OXOACID TRANSHYDROGENASE, MITOCHONDRIAL"/>
    <property type="match status" value="1"/>
</dbReference>
<dbReference type="Gene3D" id="1.20.1090.10">
    <property type="entry name" value="Dehydroquinate synthase-like - alpha domain"/>
    <property type="match status" value="1"/>
</dbReference>
<dbReference type="SUPFAM" id="SSF56796">
    <property type="entry name" value="Dehydroquinate synthase-like"/>
    <property type="match status" value="1"/>
</dbReference>
<keyword evidence="7" id="KW-0496">Mitochondrion</keyword>
<dbReference type="GO" id="GO:0046872">
    <property type="term" value="F:metal ion binding"/>
    <property type="evidence" value="ECO:0007669"/>
    <property type="project" value="InterPro"/>
</dbReference>
<dbReference type="PROSITE" id="PS00913">
    <property type="entry name" value="ADH_IRON_1"/>
    <property type="match status" value="1"/>
</dbReference>
<dbReference type="PANTHER" id="PTHR11496">
    <property type="entry name" value="ALCOHOL DEHYDROGENASE"/>
    <property type="match status" value="1"/>
</dbReference>
<dbReference type="CDD" id="cd08190">
    <property type="entry name" value="HOT"/>
    <property type="match status" value="1"/>
</dbReference>
<comment type="catalytic activity">
    <reaction evidence="8">
        <text>4-hydroxybutanoate + 2-oxoglutarate = (R)-2-hydroxyglutarate + succinate semialdehyde</text>
        <dbReference type="Rhea" id="RHEA:24734"/>
        <dbReference type="ChEBI" id="CHEBI:15801"/>
        <dbReference type="ChEBI" id="CHEBI:16724"/>
        <dbReference type="ChEBI" id="CHEBI:16810"/>
        <dbReference type="ChEBI" id="CHEBI:57706"/>
        <dbReference type="EC" id="1.1.99.24"/>
    </reaction>
</comment>
<dbReference type="InterPro" id="IPR018211">
    <property type="entry name" value="ADH_Fe_CS"/>
</dbReference>
<keyword evidence="12" id="KW-1185">Reference proteome</keyword>
<evidence type="ECO:0000259" key="9">
    <source>
        <dbReference type="Pfam" id="PF00465"/>
    </source>
</evidence>
<feature type="domain" description="Alcohol dehydrogenase iron-type/glycerol dehydrogenase GldA" evidence="9">
    <location>
        <begin position="67"/>
        <end position="239"/>
    </location>
</feature>
<dbReference type="Gene3D" id="3.40.50.1970">
    <property type="match status" value="1"/>
</dbReference>
<comment type="caution">
    <text evidence="11">The sequence shown here is derived from an EMBL/GenBank/DDBJ whole genome shotgun (WGS) entry which is preliminary data.</text>
</comment>
<comment type="catalytic activity">
    <reaction evidence="1">
        <text>(S)-3-hydroxybutanoate + 2-oxoglutarate = (R)-2-hydroxyglutarate + acetoacetate</text>
        <dbReference type="Rhea" id="RHEA:23048"/>
        <dbReference type="ChEBI" id="CHEBI:11047"/>
        <dbReference type="ChEBI" id="CHEBI:13705"/>
        <dbReference type="ChEBI" id="CHEBI:15801"/>
        <dbReference type="ChEBI" id="CHEBI:16810"/>
        <dbReference type="EC" id="1.1.99.24"/>
    </reaction>
</comment>
<protein>
    <recommendedName>
        <fullName evidence="4">hydroxyacid-oxoacid transhydrogenase</fullName>
        <ecNumber evidence="4">1.1.99.24</ecNumber>
    </recommendedName>
</protein>
<evidence type="ECO:0000313" key="11">
    <source>
        <dbReference type="EMBL" id="KAI6661947.1"/>
    </source>
</evidence>
<evidence type="ECO:0000256" key="7">
    <source>
        <dbReference type="ARBA" id="ARBA00023128"/>
    </source>
</evidence>
<keyword evidence="6" id="KW-0560">Oxidoreductase</keyword>
<evidence type="ECO:0000256" key="6">
    <source>
        <dbReference type="ARBA" id="ARBA00023002"/>
    </source>
</evidence>
<dbReference type="GO" id="GO:0005739">
    <property type="term" value="C:mitochondrion"/>
    <property type="evidence" value="ECO:0007669"/>
    <property type="project" value="UniProtKB-SubCell"/>
</dbReference>